<dbReference type="AlphaFoldDB" id="A0A1F6UIC8"/>
<accession>A0A1F6UIC8</accession>
<reference evidence="2 3" key="1">
    <citation type="journal article" date="2016" name="Nat. Commun.">
        <title>Thousands of microbial genomes shed light on interconnected biogeochemical processes in an aquifer system.</title>
        <authorList>
            <person name="Anantharaman K."/>
            <person name="Brown C.T."/>
            <person name="Hug L.A."/>
            <person name="Sharon I."/>
            <person name="Castelle C.J."/>
            <person name="Probst A.J."/>
            <person name="Thomas B.C."/>
            <person name="Singh A."/>
            <person name="Wilkins M.J."/>
            <person name="Karaoz U."/>
            <person name="Brodie E.L."/>
            <person name="Williams K.H."/>
            <person name="Hubbard S.S."/>
            <person name="Banfield J.F."/>
        </authorList>
    </citation>
    <scope>NUCLEOTIDE SEQUENCE [LARGE SCALE GENOMIC DNA]</scope>
</reference>
<dbReference type="InterPro" id="IPR035959">
    <property type="entry name" value="RutC-like_sf"/>
</dbReference>
<dbReference type="SUPFAM" id="SSF55298">
    <property type="entry name" value="YjgF-like"/>
    <property type="match status" value="1"/>
</dbReference>
<name>A0A1F6UIC8_9PROT</name>
<evidence type="ECO:0000313" key="3">
    <source>
        <dbReference type="Proteomes" id="UP000177950"/>
    </source>
</evidence>
<dbReference type="EMBL" id="MFSV01000155">
    <property type="protein sequence ID" value="OGI57052.1"/>
    <property type="molecule type" value="Genomic_DNA"/>
</dbReference>
<gene>
    <name evidence="2" type="ORF">A2V58_06465</name>
</gene>
<dbReference type="Gene3D" id="3.30.1330.40">
    <property type="entry name" value="RutC-like"/>
    <property type="match status" value="1"/>
</dbReference>
<protein>
    <recommendedName>
        <fullName evidence="1">Chorismatase FkbO/Hyg5-like N-terminal domain-containing protein</fullName>
    </recommendedName>
</protein>
<dbReference type="InterPro" id="IPR049368">
    <property type="entry name" value="FkbO_Hyg5-like_N"/>
</dbReference>
<evidence type="ECO:0000313" key="2">
    <source>
        <dbReference type="EMBL" id="OGI57052.1"/>
    </source>
</evidence>
<comment type="caution">
    <text evidence="2">The sequence shown here is derived from an EMBL/GenBank/DDBJ whole genome shotgun (WGS) entry which is preliminary data.</text>
</comment>
<proteinExistence type="predicted"/>
<sequence>MADRRTCVEAMPPLEVDYLTLPEWEQRLQRDPSSVLAEFHFGAALRPLQGVGHPHALIDMAQLGPVPLIEAWSSRAAVSQGRSGHIQFARNDEIFFGSLSFSAADARGIEATVRSAYHDILALIEREGCPNLLRIWNYFPEITRDDSGLDRYQCFCRGRFEALERYYGEFDRKLPSASAVGTQGGGLVIYFIAAREAGQHRENPRQISAYHYPPQYGPKSPSFARATLKRWGDDYSLYISGTASIVGHRSLHPGDVQSQVQETLDNLRVLIDTTAREEGVEFAGLGSLRRLKIYIRDPQHLALVQRSLDQAIDPSVPRLYLHADICRTELLLEIEGIARAASPSM</sequence>
<dbReference type="Proteomes" id="UP000177950">
    <property type="component" value="Unassembled WGS sequence"/>
</dbReference>
<evidence type="ECO:0000259" key="1">
    <source>
        <dbReference type="Pfam" id="PF21168"/>
    </source>
</evidence>
<organism evidence="2 3">
    <name type="scientific">Candidatus Muproteobacteria bacterium RBG_19FT_COMBO_61_10</name>
    <dbReference type="NCBI Taxonomy" id="1817761"/>
    <lineage>
        <taxon>Bacteria</taxon>
        <taxon>Pseudomonadati</taxon>
        <taxon>Pseudomonadota</taxon>
        <taxon>Candidatus Muproteobacteria</taxon>
    </lineage>
</organism>
<dbReference type="Pfam" id="PF21168">
    <property type="entry name" value="FkbO_Hyg5-like_N"/>
    <property type="match status" value="1"/>
</dbReference>
<dbReference type="CDD" id="cd06153">
    <property type="entry name" value="YjgF_YER057c_UK114_like_5"/>
    <property type="match status" value="1"/>
</dbReference>
<feature type="domain" description="Chorismatase FkbO/Hyg5-like N-terminal" evidence="1">
    <location>
        <begin position="70"/>
        <end position="193"/>
    </location>
</feature>